<evidence type="ECO:0000256" key="1">
    <source>
        <dbReference type="ARBA" id="ARBA00001947"/>
    </source>
</evidence>
<reference evidence="13" key="1">
    <citation type="submission" date="2020-10" db="EMBL/GenBank/DDBJ databases">
        <authorList>
            <person name="Gilroy R."/>
        </authorList>
    </citation>
    <scope>NUCLEOTIDE SEQUENCE</scope>
    <source>
        <strain evidence="13">14700</strain>
    </source>
</reference>
<keyword evidence="7 11" id="KW-0862">Zinc</keyword>
<dbReference type="EC" id="3.4.24.-" evidence="11"/>
<dbReference type="InterPro" id="IPR004387">
    <property type="entry name" value="Pept_M50_Zn"/>
</dbReference>
<dbReference type="InterPro" id="IPR036034">
    <property type="entry name" value="PDZ_sf"/>
</dbReference>
<evidence type="ECO:0000313" key="13">
    <source>
        <dbReference type="EMBL" id="MBO8468909.1"/>
    </source>
</evidence>
<keyword evidence="9 11" id="KW-0482">Metalloprotease</keyword>
<reference evidence="13" key="2">
    <citation type="journal article" date="2021" name="PeerJ">
        <title>Extensive microbial diversity within the chicken gut microbiome revealed by metagenomics and culture.</title>
        <authorList>
            <person name="Gilroy R."/>
            <person name="Ravi A."/>
            <person name="Getino M."/>
            <person name="Pursley I."/>
            <person name="Horton D.L."/>
            <person name="Alikhan N.F."/>
            <person name="Baker D."/>
            <person name="Gharbi K."/>
            <person name="Hall N."/>
            <person name="Watson M."/>
            <person name="Adriaenssens E.M."/>
            <person name="Foster-Nyarko E."/>
            <person name="Jarju S."/>
            <person name="Secka A."/>
            <person name="Antonio M."/>
            <person name="Oren A."/>
            <person name="Chaudhuri R.R."/>
            <person name="La Ragione R."/>
            <person name="Hildebrand F."/>
            <person name="Pallen M.J."/>
        </authorList>
    </citation>
    <scope>NUCLEOTIDE SEQUENCE</scope>
    <source>
        <strain evidence="13">14700</strain>
    </source>
</reference>
<evidence type="ECO:0000256" key="2">
    <source>
        <dbReference type="ARBA" id="ARBA00004141"/>
    </source>
</evidence>
<comment type="caution">
    <text evidence="13">The sequence shown here is derived from an EMBL/GenBank/DDBJ whole genome shotgun (WGS) entry which is preliminary data.</text>
</comment>
<gene>
    <name evidence="13" type="primary">rseP</name>
    <name evidence="13" type="ORF">IAA72_03895</name>
</gene>
<dbReference type="NCBIfam" id="TIGR00054">
    <property type="entry name" value="RIP metalloprotease RseP"/>
    <property type="match status" value="1"/>
</dbReference>
<feature type="transmembrane region" description="Helical" evidence="11">
    <location>
        <begin position="105"/>
        <end position="125"/>
    </location>
</feature>
<dbReference type="GO" id="GO:0006508">
    <property type="term" value="P:proteolysis"/>
    <property type="evidence" value="ECO:0007669"/>
    <property type="project" value="UniProtKB-KW"/>
</dbReference>
<dbReference type="GO" id="GO:0004222">
    <property type="term" value="F:metalloendopeptidase activity"/>
    <property type="evidence" value="ECO:0007669"/>
    <property type="project" value="InterPro"/>
</dbReference>
<name>A0A9D9IBR2_9SPIO</name>
<dbReference type="InterPro" id="IPR008915">
    <property type="entry name" value="Peptidase_M50"/>
</dbReference>
<keyword evidence="10 11" id="KW-0472">Membrane</keyword>
<dbReference type="PANTHER" id="PTHR42837">
    <property type="entry name" value="REGULATOR OF SIGMA-E PROTEASE RSEP"/>
    <property type="match status" value="1"/>
</dbReference>
<keyword evidence="6 11" id="KW-0378">Hydrolase</keyword>
<dbReference type="Proteomes" id="UP000810292">
    <property type="component" value="Unassembled WGS sequence"/>
</dbReference>
<evidence type="ECO:0000256" key="10">
    <source>
        <dbReference type="ARBA" id="ARBA00023136"/>
    </source>
</evidence>
<keyword evidence="4" id="KW-0645">Protease</keyword>
<evidence type="ECO:0000256" key="9">
    <source>
        <dbReference type="ARBA" id="ARBA00023049"/>
    </source>
</evidence>
<evidence type="ECO:0000256" key="11">
    <source>
        <dbReference type="RuleBase" id="RU362031"/>
    </source>
</evidence>
<proteinExistence type="inferred from homology"/>
<keyword evidence="11" id="KW-0479">Metal-binding</keyword>
<dbReference type="GO" id="GO:0046872">
    <property type="term" value="F:metal ion binding"/>
    <property type="evidence" value="ECO:0007669"/>
    <property type="project" value="UniProtKB-KW"/>
</dbReference>
<evidence type="ECO:0000256" key="4">
    <source>
        <dbReference type="ARBA" id="ARBA00022670"/>
    </source>
</evidence>
<dbReference type="EMBL" id="JADIMF010000061">
    <property type="protein sequence ID" value="MBO8468909.1"/>
    <property type="molecule type" value="Genomic_DNA"/>
</dbReference>
<dbReference type="GO" id="GO:0016020">
    <property type="term" value="C:membrane"/>
    <property type="evidence" value="ECO:0007669"/>
    <property type="project" value="UniProtKB-SubCell"/>
</dbReference>
<feature type="domain" description="Peptidase M50" evidence="12">
    <location>
        <begin position="11"/>
        <end position="421"/>
    </location>
</feature>
<dbReference type="CDD" id="cd06163">
    <property type="entry name" value="S2P-M50_PDZ_RseP-like"/>
    <property type="match status" value="1"/>
</dbReference>
<feature type="transmembrane region" description="Helical" evidence="11">
    <location>
        <begin position="408"/>
        <end position="429"/>
    </location>
</feature>
<organism evidence="13 14">
    <name type="scientific">Candidatus Ornithospirochaeta stercoravium</name>
    <dbReference type="NCBI Taxonomy" id="2840897"/>
    <lineage>
        <taxon>Bacteria</taxon>
        <taxon>Pseudomonadati</taxon>
        <taxon>Spirochaetota</taxon>
        <taxon>Spirochaetia</taxon>
        <taxon>Spirochaetales</taxon>
        <taxon>Spirochaetaceae</taxon>
        <taxon>Spirochaetaceae incertae sedis</taxon>
        <taxon>Candidatus Ornithospirochaeta</taxon>
    </lineage>
</organism>
<keyword evidence="8 11" id="KW-1133">Transmembrane helix</keyword>
<evidence type="ECO:0000256" key="8">
    <source>
        <dbReference type="ARBA" id="ARBA00022989"/>
    </source>
</evidence>
<dbReference type="AlphaFoldDB" id="A0A9D9IBR2"/>
<dbReference type="Pfam" id="PF02163">
    <property type="entry name" value="Peptidase_M50"/>
    <property type="match status" value="1"/>
</dbReference>
<dbReference type="Gene3D" id="2.30.42.10">
    <property type="match status" value="1"/>
</dbReference>
<evidence type="ECO:0000256" key="3">
    <source>
        <dbReference type="ARBA" id="ARBA00007931"/>
    </source>
</evidence>
<sequence>MLIYLLYLLFGLLAIGFVIFLHELGHFTAARLLGVDVEVLSYGMGPKIFSFQGPKTEYRISLFLFGGYCRMKGSLDLMKALKDDARSMDKTEAGSYFGTTPVVRFLIYLAGPLMNFLLAVLLLALSSLIPVERLSDPAVVTPISEYRTLFNSNIIQSNIQKGDILIASGKHIFEDWQDAEDFIKTHSGEIIPVTVCRNDKFIETELIPTKTAGGYAYGITLFQEPVIGRSESSLFLPGDRIIEADGKKIECTLDIYSITSDNFTVLIERDGKLIENIIENGHLPFAWYSNIRDSRDSVSPLLYGLKRSASMFVSALRTLGAFITFHLEDALTVMTGPVKAAESIGHITAIAFQTSAPSGLRSLLLLCSIISISLSVGNILPIPTFDGGQMLINITEMIYRRELSPRSYVLLQIIGMILALIIMIMMYSLDVKAYFFS</sequence>
<evidence type="ECO:0000256" key="6">
    <source>
        <dbReference type="ARBA" id="ARBA00022801"/>
    </source>
</evidence>
<comment type="cofactor">
    <cofactor evidence="1 11">
        <name>Zn(2+)</name>
        <dbReference type="ChEBI" id="CHEBI:29105"/>
    </cofactor>
</comment>
<comment type="subcellular location">
    <subcellularLocation>
        <location evidence="2">Membrane</location>
        <topology evidence="2">Multi-pass membrane protein</topology>
    </subcellularLocation>
</comment>
<evidence type="ECO:0000256" key="5">
    <source>
        <dbReference type="ARBA" id="ARBA00022692"/>
    </source>
</evidence>
<evidence type="ECO:0000259" key="12">
    <source>
        <dbReference type="Pfam" id="PF02163"/>
    </source>
</evidence>
<evidence type="ECO:0000313" key="14">
    <source>
        <dbReference type="Proteomes" id="UP000810292"/>
    </source>
</evidence>
<comment type="similarity">
    <text evidence="3 11">Belongs to the peptidase M50B family.</text>
</comment>
<dbReference type="PANTHER" id="PTHR42837:SF2">
    <property type="entry name" value="MEMBRANE METALLOPROTEASE ARASP2, CHLOROPLASTIC-RELATED"/>
    <property type="match status" value="1"/>
</dbReference>
<accession>A0A9D9IBR2</accession>
<protein>
    <recommendedName>
        <fullName evidence="11">Zinc metalloprotease</fullName>
        <ecNumber evidence="11">3.4.24.-</ecNumber>
    </recommendedName>
</protein>
<feature type="transmembrane region" description="Helical" evidence="11">
    <location>
        <begin position="5"/>
        <end position="22"/>
    </location>
</feature>
<dbReference type="SUPFAM" id="SSF50156">
    <property type="entry name" value="PDZ domain-like"/>
    <property type="match status" value="1"/>
</dbReference>
<evidence type="ECO:0000256" key="7">
    <source>
        <dbReference type="ARBA" id="ARBA00022833"/>
    </source>
</evidence>
<keyword evidence="5 11" id="KW-0812">Transmembrane</keyword>